<dbReference type="OrthoDB" id="9806164at2"/>
<dbReference type="SUPFAM" id="SSF53335">
    <property type="entry name" value="S-adenosyl-L-methionine-dependent methyltransferases"/>
    <property type="match status" value="1"/>
</dbReference>
<dbReference type="GO" id="GO:0032259">
    <property type="term" value="P:methylation"/>
    <property type="evidence" value="ECO:0007669"/>
    <property type="project" value="UniProtKB-KW"/>
</dbReference>
<dbReference type="PANTHER" id="PTHR43619:SF2">
    <property type="entry name" value="S-ADENOSYL-L-METHIONINE-DEPENDENT METHYLTRANSFERASES SUPERFAMILY PROTEIN"/>
    <property type="match status" value="1"/>
</dbReference>
<dbReference type="InterPro" id="IPR007213">
    <property type="entry name" value="Ppm1/Ppm2/Tcmp"/>
</dbReference>
<reference evidence="8" key="1">
    <citation type="submission" date="2016-10" db="EMBL/GenBank/DDBJ databases">
        <authorList>
            <person name="Varghese N."/>
            <person name="Submissions S."/>
        </authorList>
    </citation>
    <scope>NUCLEOTIDE SEQUENCE [LARGE SCALE GENOMIC DNA]</scope>
    <source>
        <strain evidence="8">DSM 45459</strain>
    </source>
</reference>
<dbReference type="EC" id="2.1.1.-" evidence="6"/>
<keyword evidence="3 6" id="KW-0489">Methyltransferase</keyword>
<accession>A0A1H1AJM7</accession>
<evidence type="ECO:0000256" key="6">
    <source>
        <dbReference type="RuleBase" id="RU362030"/>
    </source>
</evidence>
<comment type="function">
    <text evidence="1 6">Exhibits S-adenosyl-L-methionine-dependent methyltransferase activity.</text>
</comment>
<evidence type="ECO:0000313" key="7">
    <source>
        <dbReference type="EMBL" id="SDQ39701.1"/>
    </source>
</evidence>
<dbReference type="EMBL" id="FNKO01000001">
    <property type="protein sequence ID" value="SDQ39701.1"/>
    <property type="molecule type" value="Genomic_DNA"/>
</dbReference>
<dbReference type="InterPro" id="IPR011610">
    <property type="entry name" value="SAM_mthyl_Trfase_ML2640-like"/>
</dbReference>
<evidence type="ECO:0000256" key="3">
    <source>
        <dbReference type="ARBA" id="ARBA00022603"/>
    </source>
</evidence>
<evidence type="ECO:0000256" key="4">
    <source>
        <dbReference type="ARBA" id="ARBA00022679"/>
    </source>
</evidence>
<dbReference type="Gene3D" id="3.40.50.150">
    <property type="entry name" value="Vaccinia Virus protein VP39"/>
    <property type="match status" value="1"/>
</dbReference>
<protein>
    <recommendedName>
        <fullName evidence="6">S-adenosyl-L-methionine-dependent methyltransferase</fullName>
        <ecNumber evidence="6">2.1.1.-</ecNumber>
    </recommendedName>
</protein>
<name>A0A1H1AJM7_9ACTN</name>
<organism evidence="7 8">
    <name type="scientific">Actinopolyspora saharensis</name>
    <dbReference type="NCBI Taxonomy" id="995062"/>
    <lineage>
        <taxon>Bacteria</taxon>
        <taxon>Bacillati</taxon>
        <taxon>Actinomycetota</taxon>
        <taxon>Actinomycetes</taxon>
        <taxon>Actinopolysporales</taxon>
        <taxon>Actinopolysporaceae</taxon>
        <taxon>Actinopolyspora</taxon>
    </lineage>
</organism>
<comment type="similarity">
    <text evidence="2 6">Belongs to the UPF0677 family.</text>
</comment>
<gene>
    <name evidence="7" type="ORF">SAMN04489718_1605</name>
</gene>
<dbReference type="AlphaFoldDB" id="A0A1H1AJM7"/>
<proteinExistence type="inferred from homology"/>
<evidence type="ECO:0000313" key="8">
    <source>
        <dbReference type="Proteomes" id="UP000199301"/>
    </source>
</evidence>
<keyword evidence="8" id="KW-1185">Reference proteome</keyword>
<sequence>MSALHDWDITTGVGVTALAVASGRAVESGRDDRLISDPHAAALVGAAESPVEMPVSPTEEAPLLKRMADYVAVRTRYFDDWFAEAGARGVRQAVILASGLDTRAFRAEWPEGFRLFEIDQPKVLEFKDSILGSESARARCERHALGMDLREDWAHELVRAGFDTAQPTAWLAEGLSPYLPAEAESGLLNTVHSLSSPGSRLVIEHTELPANLAHSQLNEVALQWGIDMTELMSGERKPAPAERLRPAGWNVSREAFTDIAEQYGRQLPSDDPLGTVFRNSYALSARLEG</sequence>
<dbReference type="PANTHER" id="PTHR43619">
    <property type="entry name" value="S-ADENOSYL-L-METHIONINE-DEPENDENT METHYLTRANSFERASE YKTD-RELATED"/>
    <property type="match status" value="1"/>
</dbReference>
<dbReference type="InterPro" id="IPR029063">
    <property type="entry name" value="SAM-dependent_MTases_sf"/>
</dbReference>
<keyword evidence="5 6" id="KW-0949">S-adenosyl-L-methionine</keyword>
<dbReference type="NCBIfam" id="TIGR00027">
    <property type="entry name" value="mthyl_TIGR00027"/>
    <property type="match status" value="1"/>
</dbReference>
<dbReference type="GO" id="GO:0008168">
    <property type="term" value="F:methyltransferase activity"/>
    <property type="evidence" value="ECO:0007669"/>
    <property type="project" value="UniProtKB-UniRule"/>
</dbReference>
<evidence type="ECO:0000256" key="2">
    <source>
        <dbReference type="ARBA" id="ARBA00008138"/>
    </source>
</evidence>
<evidence type="ECO:0000256" key="1">
    <source>
        <dbReference type="ARBA" id="ARBA00003907"/>
    </source>
</evidence>
<dbReference type="Proteomes" id="UP000199301">
    <property type="component" value="Unassembled WGS sequence"/>
</dbReference>
<evidence type="ECO:0000256" key="5">
    <source>
        <dbReference type="ARBA" id="ARBA00022691"/>
    </source>
</evidence>
<dbReference type="STRING" id="995062.SAMN04489718_1605"/>
<dbReference type="Pfam" id="PF04072">
    <property type="entry name" value="LCM"/>
    <property type="match status" value="1"/>
</dbReference>
<keyword evidence="4 7" id="KW-0808">Transferase</keyword>
<dbReference type="RefSeq" id="WP_092522106.1">
    <property type="nucleotide sequence ID" value="NZ_FNKO01000001.1"/>
</dbReference>